<dbReference type="AlphaFoldDB" id="F0EZD5"/>
<evidence type="ECO:0000313" key="1">
    <source>
        <dbReference type="EMBL" id="EGC17392.1"/>
    </source>
</evidence>
<accession>F0EZD5</accession>
<name>F0EZD5_9NEIS</name>
<dbReference type="Proteomes" id="UP000004088">
    <property type="component" value="Unassembled WGS sequence"/>
</dbReference>
<dbReference type="STRING" id="888741.HMPREF9098_1219"/>
<sequence length="50" mass="5891">MCRLLLNRAKSSLHPYHHLFTKIIPLQNKTIGIFWPYLCNFTFALMNING</sequence>
<dbReference type="EMBL" id="AEWV01000020">
    <property type="protein sequence ID" value="EGC17392.1"/>
    <property type="molecule type" value="Genomic_DNA"/>
</dbReference>
<protein>
    <submittedName>
        <fullName evidence="1">Uncharacterized protein</fullName>
    </submittedName>
</protein>
<proteinExistence type="predicted"/>
<keyword evidence="2" id="KW-1185">Reference proteome</keyword>
<comment type="caution">
    <text evidence="1">The sequence shown here is derived from an EMBL/GenBank/DDBJ whole genome shotgun (WGS) entry which is preliminary data.</text>
</comment>
<organism evidence="1 2">
    <name type="scientific">Kingella denitrificans ATCC 33394</name>
    <dbReference type="NCBI Taxonomy" id="888741"/>
    <lineage>
        <taxon>Bacteria</taxon>
        <taxon>Pseudomonadati</taxon>
        <taxon>Pseudomonadota</taxon>
        <taxon>Betaproteobacteria</taxon>
        <taxon>Neisseriales</taxon>
        <taxon>Neisseriaceae</taxon>
        <taxon>Kingella</taxon>
    </lineage>
</organism>
<reference evidence="1 2" key="1">
    <citation type="submission" date="2011-01" db="EMBL/GenBank/DDBJ databases">
        <authorList>
            <person name="Muzny D."/>
            <person name="Qin X."/>
            <person name="Deng J."/>
            <person name="Jiang H."/>
            <person name="Liu Y."/>
            <person name="Qu J."/>
            <person name="Song X.-Z."/>
            <person name="Zhang L."/>
            <person name="Thornton R."/>
            <person name="Coyle M."/>
            <person name="Francisco L."/>
            <person name="Jackson L."/>
            <person name="Javaid M."/>
            <person name="Korchina V."/>
            <person name="Kovar C."/>
            <person name="Mata R."/>
            <person name="Mathew T."/>
            <person name="Ngo R."/>
            <person name="Nguyen L."/>
            <person name="Nguyen N."/>
            <person name="Okwuonu G."/>
            <person name="Ongeri F."/>
            <person name="Pham C."/>
            <person name="Simmons D."/>
            <person name="Wilczek-Boney K."/>
            <person name="Hale W."/>
            <person name="Jakkamsetti A."/>
            <person name="Pham P."/>
            <person name="Ruth R."/>
            <person name="San Lucas F."/>
            <person name="Warren J."/>
            <person name="Zhang J."/>
            <person name="Zhao Z."/>
            <person name="Zhou C."/>
            <person name="Zhu D."/>
            <person name="Lee S."/>
            <person name="Bess C."/>
            <person name="Blankenburg K."/>
            <person name="Forbes L."/>
            <person name="Fu Q."/>
            <person name="Gubbala S."/>
            <person name="Hirani K."/>
            <person name="Jayaseelan J.C."/>
            <person name="Lara F."/>
            <person name="Munidasa M."/>
            <person name="Palculict T."/>
            <person name="Patil S."/>
            <person name="Pu L.-L."/>
            <person name="Saada N."/>
            <person name="Tang L."/>
            <person name="Weissenberger G."/>
            <person name="Zhu Y."/>
            <person name="Hemphill L."/>
            <person name="Shang Y."/>
            <person name="Youmans B."/>
            <person name="Ayvaz T."/>
            <person name="Ross M."/>
            <person name="Santibanez J."/>
            <person name="Aqrawi P."/>
            <person name="Gross S."/>
            <person name="Joshi V."/>
            <person name="Fowler G."/>
            <person name="Nazareth L."/>
            <person name="Reid J."/>
            <person name="Worley K."/>
            <person name="Petrosino J."/>
            <person name="Highlander S."/>
            <person name="Gibbs R."/>
        </authorList>
    </citation>
    <scope>NUCLEOTIDE SEQUENCE [LARGE SCALE GENOMIC DNA]</scope>
    <source>
        <strain evidence="1 2">ATCC 33394</strain>
    </source>
</reference>
<evidence type="ECO:0000313" key="2">
    <source>
        <dbReference type="Proteomes" id="UP000004088"/>
    </source>
</evidence>
<gene>
    <name evidence="1" type="ORF">HMPREF9098_1219</name>
</gene>
<dbReference type="HOGENOM" id="CLU_3118752_0_0_4"/>